<keyword evidence="4" id="KW-1185">Reference proteome</keyword>
<evidence type="ECO:0000313" key="4">
    <source>
        <dbReference type="Proteomes" id="UP000324632"/>
    </source>
</evidence>
<name>A0A5A9NFT6_9TELE</name>
<dbReference type="Pfam" id="PF15316">
    <property type="entry name" value="MDFI"/>
    <property type="match status" value="1"/>
</dbReference>
<accession>A0A5A9NFT6</accession>
<evidence type="ECO:0000256" key="1">
    <source>
        <dbReference type="ARBA" id="ARBA00025778"/>
    </source>
</evidence>
<proteinExistence type="inferred from homology"/>
<feature type="compositionally biased region" description="Polar residues" evidence="2">
    <location>
        <begin position="27"/>
        <end position="39"/>
    </location>
</feature>
<dbReference type="Proteomes" id="UP000324632">
    <property type="component" value="Chromosome 19"/>
</dbReference>
<evidence type="ECO:0000256" key="2">
    <source>
        <dbReference type="SAM" id="MobiDB-lite"/>
    </source>
</evidence>
<feature type="region of interest" description="Disordered" evidence="2">
    <location>
        <begin position="16"/>
        <end position="65"/>
    </location>
</feature>
<dbReference type="InterPro" id="IPR026134">
    <property type="entry name" value="MDFI/MDFIC"/>
</dbReference>
<organism evidence="3 4">
    <name type="scientific">Triplophysa tibetana</name>
    <dbReference type="NCBI Taxonomy" id="1572043"/>
    <lineage>
        <taxon>Eukaryota</taxon>
        <taxon>Metazoa</taxon>
        <taxon>Chordata</taxon>
        <taxon>Craniata</taxon>
        <taxon>Vertebrata</taxon>
        <taxon>Euteleostomi</taxon>
        <taxon>Actinopterygii</taxon>
        <taxon>Neopterygii</taxon>
        <taxon>Teleostei</taxon>
        <taxon>Ostariophysi</taxon>
        <taxon>Cypriniformes</taxon>
        <taxon>Nemacheilidae</taxon>
        <taxon>Triplophysa</taxon>
    </lineage>
</organism>
<evidence type="ECO:0000313" key="3">
    <source>
        <dbReference type="EMBL" id="KAA0707681.1"/>
    </source>
</evidence>
<feature type="compositionally biased region" description="Basic and acidic residues" evidence="2">
    <location>
        <begin position="40"/>
        <end position="49"/>
    </location>
</feature>
<gene>
    <name evidence="3" type="ORF">E1301_Tti010560</name>
</gene>
<dbReference type="AlphaFoldDB" id="A0A5A9NFT6"/>
<dbReference type="GO" id="GO:0010468">
    <property type="term" value="P:regulation of gene expression"/>
    <property type="evidence" value="ECO:0007669"/>
    <property type="project" value="UniProtKB-ARBA"/>
</dbReference>
<comment type="similarity">
    <text evidence="1">Belongs to the MDFI family.</text>
</comment>
<sequence length="260" mass="28364">MDCDCKDKYGGRLLNGSKSSFDEDDPTMNSAPNASTLQNNDKEFSKKNECTSMCPKDSEMSSTEDLSRKENSCLLSSLGTSNPLAFVELKSPFQNVLSSPDRDICSPDGLPICTQLPANHLKHSHSTAYKTTHRHRGIRFSTSTSKSQQSLKPTGEDLCASFLSACLFCKFWDCVLTVGDGCQYCVESICSSICSKACCCDPSALDVFMDFCPCCSCAEYMEACGCSCGESAFDCSICDLCLQTTECLELGMELSQLLFH</sequence>
<comment type="caution">
    <text evidence="3">The sequence shown here is derived from an EMBL/GenBank/DDBJ whole genome shotgun (WGS) entry which is preliminary data.</text>
</comment>
<dbReference type="EMBL" id="SOYY01000019">
    <property type="protein sequence ID" value="KAA0707681.1"/>
    <property type="molecule type" value="Genomic_DNA"/>
</dbReference>
<protein>
    <submittedName>
        <fullName evidence="3">MyoD family inhibitor domain-containing protein 2</fullName>
    </submittedName>
</protein>
<reference evidence="3 4" key="1">
    <citation type="journal article" date="2019" name="Mol. Ecol. Resour.">
        <title>Chromosome-level genome assembly of Triplophysa tibetana, a fish adapted to the harsh high-altitude environment of the Tibetan Plateau.</title>
        <authorList>
            <person name="Yang X."/>
            <person name="Liu H."/>
            <person name="Ma Z."/>
            <person name="Zou Y."/>
            <person name="Zou M."/>
            <person name="Mao Y."/>
            <person name="Li X."/>
            <person name="Wang H."/>
            <person name="Chen T."/>
            <person name="Wang W."/>
            <person name="Yang R."/>
        </authorList>
    </citation>
    <scope>NUCLEOTIDE SEQUENCE [LARGE SCALE GENOMIC DNA]</scope>
    <source>
        <strain evidence="3">TTIB1903HZAU</strain>
        <tissue evidence="3">Muscle</tissue>
    </source>
</reference>